<evidence type="ECO:0000256" key="1">
    <source>
        <dbReference type="ARBA" id="ARBA00022475"/>
    </source>
</evidence>
<dbReference type="PROSITE" id="PS51257">
    <property type="entry name" value="PROKAR_LIPOPROTEIN"/>
    <property type="match status" value="1"/>
</dbReference>
<dbReference type="PANTHER" id="PTHR43649:SF33">
    <property type="entry name" value="POLYGALACTURONAN_RHAMNOGALACTURONAN-BINDING PROTEIN YTCQ"/>
    <property type="match status" value="1"/>
</dbReference>
<evidence type="ECO:0000313" key="8">
    <source>
        <dbReference type="Proteomes" id="UP001500016"/>
    </source>
</evidence>
<evidence type="ECO:0000256" key="2">
    <source>
        <dbReference type="ARBA" id="ARBA00022729"/>
    </source>
</evidence>
<gene>
    <name evidence="7" type="ORF">GCM10009801_37470</name>
</gene>
<evidence type="ECO:0000256" key="4">
    <source>
        <dbReference type="ARBA" id="ARBA00023139"/>
    </source>
</evidence>
<evidence type="ECO:0000256" key="3">
    <source>
        <dbReference type="ARBA" id="ARBA00023136"/>
    </source>
</evidence>
<evidence type="ECO:0000256" key="5">
    <source>
        <dbReference type="ARBA" id="ARBA00023288"/>
    </source>
</evidence>
<organism evidence="7 8">
    <name type="scientific">Streptomyces albiaxialis</name>
    <dbReference type="NCBI Taxonomy" id="329523"/>
    <lineage>
        <taxon>Bacteria</taxon>
        <taxon>Bacillati</taxon>
        <taxon>Actinomycetota</taxon>
        <taxon>Actinomycetes</taxon>
        <taxon>Kitasatosporales</taxon>
        <taxon>Streptomycetaceae</taxon>
        <taxon>Streptomyces</taxon>
    </lineage>
</organism>
<keyword evidence="2" id="KW-0732">Signal</keyword>
<evidence type="ECO:0000313" key="7">
    <source>
        <dbReference type="EMBL" id="GAA2079702.1"/>
    </source>
</evidence>
<sequence>MRRELTRRALLAGTGAAALSAVTGCATGGVTNREAVRLAPGATTPVKGAITVWSWDSAAVALTRLAKKFTARNPGTRISVVDIGYENAADKMTVGLRADTGLADVVTVDGPKMPGYIGNFPQGMHDLTPLVKPFTGDFDRAAWQTVTSEEGRVFALPWDIGPLALYYRRDLFEKAGVDAASLKTWDDYVKAGVALKKKTGVKLLIMDPAEDSFFACLLQQQGQRHFKGGKVALATPEAVRALELLKAIGDRGLIRWERGWDGQVTATKEGKSATLPTAAWWSGTLTAEMPELKGKFGVVPLPAFEPGGARTSNQGGSTLCIPAQSKNPRLAWAFIKFLLTDKDNQVSMLKREGLFPAYLPALKDPYLNAPQAYYGGQRAWKVFADLAPHIPPVEYNKDGAKAGDIAQKALTGAVLRGNDPKRQLRDSAEQLAGATGRETVAG</sequence>
<dbReference type="InterPro" id="IPR006311">
    <property type="entry name" value="TAT_signal"/>
</dbReference>
<dbReference type="PANTHER" id="PTHR43649">
    <property type="entry name" value="ARABINOSE-BINDING PROTEIN-RELATED"/>
    <property type="match status" value="1"/>
</dbReference>
<dbReference type="Gene3D" id="3.40.190.10">
    <property type="entry name" value="Periplasmic binding protein-like II"/>
    <property type="match status" value="1"/>
</dbReference>
<dbReference type="SUPFAM" id="SSF53850">
    <property type="entry name" value="Periplasmic binding protein-like II"/>
    <property type="match status" value="1"/>
</dbReference>
<dbReference type="Proteomes" id="UP001500016">
    <property type="component" value="Unassembled WGS sequence"/>
</dbReference>
<protein>
    <submittedName>
        <fullName evidence="7">Extracellular solute-binding protein</fullName>
    </submittedName>
</protein>
<comment type="caution">
    <text evidence="7">The sequence shown here is derived from an EMBL/GenBank/DDBJ whole genome shotgun (WGS) entry which is preliminary data.</text>
</comment>
<keyword evidence="4" id="KW-0564">Palmitate</keyword>
<keyword evidence="8" id="KW-1185">Reference proteome</keyword>
<accession>A0ABN2W0E4</accession>
<dbReference type="CDD" id="cd13585">
    <property type="entry name" value="PBP2_TMBP_like"/>
    <property type="match status" value="1"/>
</dbReference>
<dbReference type="InterPro" id="IPR006059">
    <property type="entry name" value="SBP"/>
</dbReference>
<reference evidence="7 8" key="1">
    <citation type="journal article" date="2019" name="Int. J. Syst. Evol. Microbiol.">
        <title>The Global Catalogue of Microorganisms (GCM) 10K type strain sequencing project: providing services to taxonomists for standard genome sequencing and annotation.</title>
        <authorList>
            <consortium name="The Broad Institute Genomics Platform"/>
            <consortium name="The Broad Institute Genome Sequencing Center for Infectious Disease"/>
            <person name="Wu L."/>
            <person name="Ma J."/>
        </authorList>
    </citation>
    <scope>NUCLEOTIDE SEQUENCE [LARGE SCALE GENOMIC DNA]</scope>
    <source>
        <strain evidence="7 8">JCM 15478</strain>
    </source>
</reference>
<dbReference type="InterPro" id="IPR050490">
    <property type="entry name" value="Bact_solute-bd_prot1"/>
</dbReference>
<dbReference type="EMBL" id="BAAAPE010000009">
    <property type="protein sequence ID" value="GAA2079702.1"/>
    <property type="molecule type" value="Genomic_DNA"/>
</dbReference>
<keyword evidence="3" id="KW-0472">Membrane</keyword>
<evidence type="ECO:0000256" key="6">
    <source>
        <dbReference type="SAM" id="MobiDB-lite"/>
    </source>
</evidence>
<dbReference type="PROSITE" id="PS51318">
    <property type="entry name" value="TAT"/>
    <property type="match status" value="1"/>
</dbReference>
<proteinExistence type="predicted"/>
<dbReference type="Pfam" id="PF01547">
    <property type="entry name" value="SBP_bac_1"/>
    <property type="match status" value="1"/>
</dbReference>
<keyword evidence="1" id="KW-1003">Cell membrane</keyword>
<keyword evidence="5" id="KW-0449">Lipoprotein</keyword>
<feature type="region of interest" description="Disordered" evidence="6">
    <location>
        <begin position="423"/>
        <end position="442"/>
    </location>
</feature>
<name>A0ABN2W0E4_9ACTN</name>
<dbReference type="RefSeq" id="WP_344529545.1">
    <property type="nucleotide sequence ID" value="NZ_BAAAPE010000009.1"/>
</dbReference>